<dbReference type="Gene3D" id="1.10.579.10">
    <property type="entry name" value="DNA Cyclobutane Dipyrimidine Photolyase, subunit A, domain 3"/>
    <property type="match status" value="1"/>
</dbReference>
<dbReference type="HOGENOM" id="CLU_026342_2_1_7"/>
<dbReference type="GO" id="GO:0003904">
    <property type="term" value="F:deoxyribodipyrimidine photo-lyase activity"/>
    <property type="evidence" value="ECO:0007669"/>
    <property type="project" value="UniProtKB-EC"/>
</dbReference>
<dbReference type="InterPro" id="IPR036155">
    <property type="entry name" value="Crypto/Photolyase_N_sf"/>
</dbReference>
<reference evidence="15 16" key="2">
    <citation type="journal article" date="2012" name="BMC Genomics">
        <title>The genome of Pelobacter carbinolicus reveals surprising metabolic capabilities and physiological features.</title>
        <authorList>
            <person name="Aklujkar M."/>
            <person name="Haveman S.A."/>
            <person name="Didonato R.Jr."/>
            <person name="Chertkov O."/>
            <person name="Han C.S."/>
            <person name="Land M.L."/>
            <person name="Brown P."/>
            <person name="Lovley D.R."/>
        </authorList>
    </citation>
    <scope>NUCLEOTIDE SEQUENCE [LARGE SCALE GENOMIC DNA]</scope>
    <source>
        <strain evidence="16">DSM 2380 / NBRC 103641 / GraBd1</strain>
    </source>
</reference>
<proteinExistence type="inferred from homology"/>
<accession>Q3A105</accession>
<evidence type="ECO:0000313" key="16">
    <source>
        <dbReference type="Proteomes" id="UP000002534"/>
    </source>
</evidence>
<comment type="similarity">
    <text evidence="3">Belongs to the DNA photolyase class-2 family.</text>
</comment>
<dbReference type="KEGG" id="pca:Pcar_2716"/>
<keyword evidence="6" id="KW-0285">Flavoprotein</keyword>
<protein>
    <recommendedName>
        <fullName evidence="5">Deoxyribodipyrimidine photo-lyase</fullName>
        <ecNumber evidence="4">4.1.99.3</ecNumber>
    </recommendedName>
    <alternativeName>
        <fullName evidence="12">DNA photolyase</fullName>
    </alternativeName>
</protein>
<dbReference type="RefSeq" id="WP_011342495.1">
    <property type="nucleotide sequence ID" value="NC_007498.2"/>
</dbReference>
<sequence length="490" mass="56342">MPSSDDIRIEVLIRRPPRADGRYILYWMNATRRLSWNFALQRALSWARKLDRPLLVVETLPCDHPHANLRHHAFALDGMADNARYMADHPATYYPFVEDQPGQNIELIAALAKHACVVLCDLRPLRESLGETEQLAGRLSGRLERVDSNGILPLLAADREFTTAYSLRRFLQRHLLPHLLNMPLPEPLAEHTLPPCPAVPSAIRKRWPAADRQLLTEDRSRLHNLPIGQNTPAVPTKGGSEAARKALDLFLREHLDLYVAHRNQPQRDVTSGLSPYLRWGHISSHEIVQRLLDREGWHPSDLGLETRGQRSGWWGVGADAEAFLDQLVTWRELGHLFCFKRHDYDRMESLPAWAQTTLQDHMQDPRPYLYSLEEFQAGRTHDPLWNAAQMQLVREGRLHNYLRMLWGKKILQWSPTPELALATMIELNDRFALDGCDPNSYSGIGWVLGRFDRAWGPQRPVFGKIRYMSSRNTARKVAVDKYIARYTPCS</sequence>
<evidence type="ECO:0000256" key="6">
    <source>
        <dbReference type="ARBA" id="ARBA00022630"/>
    </source>
</evidence>
<dbReference type="SUPFAM" id="SSF52425">
    <property type="entry name" value="Cryptochrome/photolyase, N-terminal domain"/>
    <property type="match status" value="1"/>
</dbReference>
<dbReference type="PANTHER" id="PTHR10211:SF0">
    <property type="entry name" value="DEOXYRIBODIPYRIMIDINE PHOTO-LYASE"/>
    <property type="match status" value="1"/>
</dbReference>
<dbReference type="AlphaFoldDB" id="Q3A105"/>
<evidence type="ECO:0000256" key="11">
    <source>
        <dbReference type="ARBA" id="ARBA00023239"/>
    </source>
</evidence>
<dbReference type="PROSITE" id="PS51645">
    <property type="entry name" value="PHR_CRY_ALPHA_BETA"/>
    <property type="match status" value="1"/>
</dbReference>
<evidence type="ECO:0000256" key="13">
    <source>
        <dbReference type="ARBA" id="ARBA00033999"/>
    </source>
</evidence>
<evidence type="ECO:0000256" key="1">
    <source>
        <dbReference type="ARBA" id="ARBA00001932"/>
    </source>
</evidence>
<dbReference type="InterPro" id="IPR006050">
    <property type="entry name" value="DNA_photolyase_N"/>
</dbReference>
<dbReference type="InterPro" id="IPR014729">
    <property type="entry name" value="Rossmann-like_a/b/a_fold"/>
</dbReference>
<evidence type="ECO:0000256" key="4">
    <source>
        <dbReference type="ARBA" id="ARBA00013149"/>
    </source>
</evidence>
<reference evidence="16" key="1">
    <citation type="submission" date="2005-10" db="EMBL/GenBank/DDBJ databases">
        <title>Complete sequence of Pelobacter carbinolicus DSM 2380.</title>
        <authorList>
            <person name="Copeland A."/>
            <person name="Lucas S."/>
            <person name="Lapidus A."/>
            <person name="Barry K."/>
            <person name="Detter J.C."/>
            <person name="Glavina T."/>
            <person name="Hammon N."/>
            <person name="Israni S."/>
            <person name="Pitluck S."/>
            <person name="Chertkov O."/>
            <person name="Schmutz J."/>
            <person name="Larimer F."/>
            <person name="Land M."/>
            <person name="Kyrpides N."/>
            <person name="Ivanova N."/>
            <person name="Richardson P."/>
        </authorList>
    </citation>
    <scope>NUCLEOTIDE SEQUENCE [LARGE SCALE GENOMIC DNA]</scope>
    <source>
        <strain evidence="16">DSM 2380 / NBRC 103641 / GraBd1</strain>
    </source>
</reference>
<keyword evidence="16" id="KW-1185">Reference proteome</keyword>
<dbReference type="InterPro" id="IPR052219">
    <property type="entry name" value="Photolyase_Class-2"/>
</dbReference>
<evidence type="ECO:0000256" key="2">
    <source>
        <dbReference type="ARBA" id="ARBA00001974"/>
    </source>
</evidence>
<dbReference type="PANTHER" id="PTHR10211">
    <property type="entry name" value="DEOXYRIBODIPYRIMIDINE PHOTOLYASE"/>
    <property type="match status" value="1"/>
</dbReference>
<dbReference type="STRING" id="338963.Pcar_2716"/>
<dbReference type="EC" id="4.1.99.3" evidence="4"/>
<dbReference type="EMBL" id="CP000142">
    <property type="protein sequence ID" value="ABA89952.1"/>
    <property type="molecule type" value="Genomic_DNA"/>
</dbReference>
<gene>
    <name evidence="15" type="ordered locus">Pcar_2716</name>
</gene>
<dbReference type="GO" id="GO:0000719">
    <property type="term" value="P:photoreactive repair"/>
    <property type="evidence" value="ECO:0007669"/>
    <property type="project" value="TreeGrafter"/>
</dbReference>
<dbReference type="eggNOG" id="COG0415">
    <property type="taxonomic scope" value="Bacteria"/>
</dbReference>
<keyword evidence="9" id="KW-0238">DNA-binding</keyword>
<dbReference type="Proteomes" id="UP000002534">
    <property type="component" value="Chromosome"/>
</dbReference>
<evidence type="ECO:0000256" key="12">
    <source>
        <dbReference type="ARBA" id="ARBA00031671"/>
    </source>
</evidence>
<evidence type="ECO:0000256" key="3">
    <source>
        <dbReference type="ARBA" id="ARBA00006409"/>
    </source>
</evidence>
<comment type="cofactor">
    <cofactor evidence="2">
        <name>FAD</name>
        <dbReference type="ChEBI" id="CHEBI:57692"/>
    </cofactor>
</comment>
<dbReference type="InterPro" id="IPR036134">
    <property type="entry name" value="Crypto/Photolyase_FAD-like_sf"/>
</dbReference>
<organism evidence="15 16">
    <name type="scientific">Syntrophotalea carbinolica (strain DSM 2380 / NBRC 103641 / GraBd1)</name>
    <name type="common">Pelobacter carbinolicus</name>
    <dbReference type="NCBI Taxonomy" id="338963"/>
    <lineage>
        <taxon>Bacteria</taxon>
        <taxon>Pseudomonadati</taxon>
        <taxon>Thermodesulfobacteriota</taxon>
        <taxon>Desulfuromonadia</taxon>
        <taxon>Desulfuromonadales</taxon>
        <taxon>Syntrophotaleaceae</taxon>
        <taxon>Syntrophotalea</taxon>
    </lineage>
</organism>
<dbReference type="Gene3D" id="1.25.40.80">
    <property type="match status" value="1"/>
</dbReference>
<comment type="cofactor">
    <cofactor evidence="1">
        <name>(6R)-5,10-methylene-5,6,7,8-tetrahydrofolate</name>
        <dbReference type="ChEBI" id="CHEBI:15636"/>
    </cofactor>
</comment>
<dbReference type="Gene3D" id="3.40.50.620">
    <property type="entry name" value="HUPs"/>
    <property type="match status" value="1"/>
</dbReference>
<evidence type="ECO:0000259" key="14">
    <source>
        <dbReference type="PROSITE" id="PS51645"/>
    </source>
</evidence>
<keyword evidence="8" id="KW-0274">FAD</keyword>
<dbReference type="GO" id="GO:0003677">
    <property type="term" value="F:DNA binding"/>
    <property type="evidence" value="ECO:0007669"/>
    <property type="project" value="UniProtKB-KW"/>
</dbReference>
<name>Q3A105_SYNC1</name>
<evidence type="ECO:0000256" key="8">
    <source>
        <dbReference type="ARBA" id="ARBA00022827"/>
    </source>
</evidence>
<evidence type="ECO:0000256" key="5">
    <source>
        <dbReference type="ARBA" id="ARBA00014046"/>
    </source>
</evidence>
<keyword evidence="11 15" id="KW-0456">Lyase</keyword>
<comment type="catalytic activity">
    <reaction evidence="13">
        <text>cyclobutadipyrimidine (in DNA) = 2 pyrimidine residues (in DNA).</text>
        <dbReference type="EC" id="4.1.99.3"/>
    </reaction>
</comment>
<dbReference type="SUPFAM" id="SSF48173">
    <property type="entry name" value="Cryptochrome/photolyase FAD-binding domain"/>
    <property type="match status" value="1"/>
</dbReference>
<dbReference type="FunFam" id="1.10.579.10:FF:000002">
    <property type="entry name" value="Deoxyribodipyrimidine photolyase"/>
    <property type="match status" value="1"/>
</dbReference>
<evidence type="ECO:0000256" key="7">
    <source>
        <dbReference type="ARBA" id="ARBA00022763"/>
    </source>
</evidence>
<evidence type="ECO:0000313" key="15">
    <source>
        <dbReference type="EMBL" id="ABA89952.1"/>
    </source>
</evidence>
<keyword evidence="7" id="KW-0227">DNA damage</keyword>
<keyword evidence="10" id="KW-0234">DNA repair</keyword>
<dbReference type="OrthoDB" id="9772484at2"/>
<feature type="domain" description="Photolyase/cryptochrome alpha/beta" evidence="14">
    <location>
        <begin position="22"/>
        <end position="154"/>
    </location>
</feature>
<evidence type="ECO:0000256" key="10">
    <source>
        <dbReference type="ARBA" id="ARBA00023204"/>
    </source>
</evidence>
<evidence type="ECO:0000256" key="9">
    <source>
        <dbReference type="ARBA" id="ARBA00023125"/>
    </source>
</evidence>